<evidence type="ECO:0000256" key="5">
    <source>
        <dbReference type="SAM" id="Coils"/>
    </source>
</evidence>
<comment type="catalytic activity">
    <reaction evidence="4">
        <text>N(6)-[(R)-lipoyl]-L-lysyl-[protein] + 3-methyl-2-oxobutanoate + H(+) = N(6)-[(R)-S(8)-2-methylpropanoyldihydrolipoyl]-L-lysyl-[protein] + CO2</text>
        <dbReference type="Rhea" id="RHEA:13457"/>
        <dbReference type="Rhea" id="RHEA-COMP:10474"/>
        <dbReference type="Rhea" id="RHEA-COMP:10497"/>
        <dbReference type="ChEBI" id="CHEBI:11851"/>
        <dbReference type="ChEBI" id="CHEBI:15378"/>
        <dbReference type="ChEBI" id="CHEBI:16526"/>
        <dbReference type="ChEBI" id="CHEBI:83099"/>
        <dbReference type="ChEBI" id="CHEBI:83142"/>
        <dbReference type="EC" id="1.2.4.4"/>
    </reaction>
</comment>
<dbReference type="RefSeq" id="WP_345369162.1">
    <property type="nucleotide sequence ID" value="NZ_BAABKD010000002.1"/>
</dbReference>
<dbReference type="InterPro" id="IPR029061">
    <property type="entry name" value="THDP-binding"/>
</dbReference>
<keyword evidence="3 4" id="KW-0786">Thiamine pyrophosphate</keyword>
<gene>
    <name evidence="9" type="ORF">GCM10023337_03460</name>
</gene>
<dbReference type="InterPro" id="IPR001017">
    <property type="entry name" value="DH_E1"/>
</dbReference>
<name>A0ABP9LUQ3_9BURK</name>
<dbReference type="Pfam" id="PF00676">
    <property type="entry name" value="E1_dh"/>
    <property type="match status" value="1"/>
</dbReference>
<keyword evidence="10" id="KW-1185">Reference proteome</keyword>
<comment type="cofactor">
    <cofactor evidence="1 4">
        <name>thiamine diphosphate</name>
        <dbReference type="ChEBI" id="CHEBI:58937"/>
    </cofactor>
</comment>
<dbReference type="Proteomes" id="UP001500227">
    <property type="component" value="Unassembled WGS sequence"/>
</dbReference>
<evidence type="ECO:0000313" key="9">
    <source>
        <dbReference type="EMBL" id="GAA5085120.1"/>
    </source>
</evidence>
<dbReference type="SUPFAM" id="SSF52518">
    <property type="entry name" value="Thiamin diphosphate-binding fold (THDP-binding)"/>
    <property type="match status" value="1"/>
</dbReference>
<dbReference type="Pfam" id="PF12573">
    <property type="entry name" value="OxoDH_E1alpha_N"/>
    <property type="match status" value="1"/>
</dbReference>
<dbReference type="EMBL" id="BAABKD010000002">
    <property type="protein sequence ID" value="GAA5085120.1"/>
    <property type="molecule type" value="Genomic_DNA"/>
</dbReference>
<dbReference type="InterPro" id="IPR050771">
    <property type="entry name" value="Alpha-ketoacid_DH_E1_comp"/>
</dbReference>
<comment type="similarity">
    <text evidence="4">Belongs to the BCKDHA family.</text>
</comment>
<evidence type="ECO:0000259" key="8">
    <source>
        <dbReference type="Pfam" id="PF12573"/>
    </source>
</evidence>
<evidence type="ECO:0000313" key="10">
    <source>
        <dbReference type="Proteomes" id="UP001500227"/>
    </source>
</evidence>
<comment type="function">
    <text evidence="4">The branched-chain alpha-keto dehydrogenase complex catalyzes the overall conversion of alpha-keto acids to acyl-CoA and CO(2). It contains multiple copies of three enzymatic components: branched-chain alpha-keto acid decarboxylase (E1), lipoamide acyltransferase (E2) and lipoamide dehydrogenase (E3).</text>
</comment>
<feature type="coiled-coil region" evidence="5">
    <location>
        <begin position="351"/>
        <end position="378"/>
    </location>
</feature>
<organism evidence="9 10">
    <name type="scientific">Paenalcaligenes hermetiae</name>
    <dbReference type="NCBI Taxonomy" id="1157987"/>
    <lineage>
        <taxon>Bacteria</taxon>
        <taxon>Pseudomonadati</taxon>
        <taxon>Pseudomonadota</taxon>
        <taxon>Betaproteobacteria</taxon>
        <taxon>Burkholderiales</taxon>
        <taxon>Alcaligenaceae</taxon>
        <taxon>Paenalcaligenes</taxon>
    </lineage>
</organism>
<evidence type="ECO:0000256" key="1">
    <source>
        <dbReference type="ARBA" id="ARBA00001964"/>
    </source>
</evidence>
<dbReference type="Gene3D" id="3.40.50.970">
    <property type="match status" value="1"/>
</dbReference>
<dbReference type="EC" id="1.2.4.4" evidence="4"/>
<evidence type="ECO:0000259" key="7">
    <source>
        <dbReference type="Pfam" id="PF00676"/>
    </source>
</evidence>
<evidence type="ECO:0000256" key="2">
    <source>
        <dbReference type="ARBA" id="ARBA00023002"/>
    </source>
</evidence>
<feature type="domain" description="2-oxoisovalerate dehydrogenase E1 alpha subunit N-terminal" evidence="8">
    <location>
        <begin position="5"/>
        <end position="39"/>
    </location>
</feature>
<evidence type="ECO:0000256" key="4">
    <source>
        <dbReference type="RuleBase" id="RU365014"/>
    </source>
</evidence>
<dbReference type="PANTHER" id="PTHR43380">
    <property type="entry name" value="2-OXOISOVALERATE DEHYDROGENASE SUBUNIT ALPHA, MITOCHONDRIAL"/>
    <property type="match status" value="1"/>
</dbReference>
<evidence type="ECO:0000256" key="3">
    <source>
        <dbReference type="ARBA" id="ARBA00023052"/>
    </source>
</evidence>
<feature type="domain" description="Dehydrogenase E1 component" evidence="7">
    <location>
        <begin position="82"/>
        <end position="375"/>
    </location>
</feature>
<protein>
    <recommendedName>
        <fullName evidence="4">2-oxoisovalerate dehydrogenase subunit alpha</fullName>
        <ecNumber evidence="4">1.2.4.4</ecNumber>
    </recommendedName>
    <alternativeName>
        <fullName evidence="4">Branched-chain alpha-keto acid dehydrogenase E1 component alpha chain</fullName>
    </alternativeName>
</protein>
<proteinExistence type="inferred from homology"/>
<dbReference type="CDD" id="cd02000">
    <property type="entry name" value="TPP_E1_PDC_ADC_BCADC"/>
    <property type="match status" value="1"/>
</dbReference>
<dbReference type="InterPro" id="IPR022593">
    <property type="entry name" value="Oxoisoval_DH_suAlpha_N_dom"/>
</dbReference>
<feature type="region of interest" description="Disordered" evidence="6">
    <location>
        <begin position="1"/>
        <end position="25"/>
    </location>
</feature>
<keyword evidence="2 4" id="KW-0560">Oxidoreductase</keyword>
<sequence length="413" mass="45853">MRQSPSLHLRVPEPPARPGTPSDFSYLRLQPAGAAPRPDPLTPFAELPDLSQGLVRVLDDEGQAIGPWALHTEPDLLLHGLKTMVLVRAFDARMFHAQRQKKLTFYTQSYGEEAISTAQTLMLQPGDMQFPSYRQLGILLAQHMPLSDLMCQLYSNSCDPLKGRQLPVLYSYKDYGFYSLSGNLATRFLTGVGWAMASAIKGDTKIAASWIGDGATAEGDFHTALLFAQVYNAPVILNVVNNQWAISTFQAIAGGVDNTFAARGVGMGLAALRVDGNDFLACLAASAWAAERARHNGGPTLIEWVTYRAGPHSSSDDPSKYRPNDEWQHFPLGCPIQRLKTYLVQQGHWSEEQHQALLKDAEQQVLEAQKQAEAMGGTMQEAHKKHAMAMFDDVYFEKPWHLQQQEQQFREGL</sequence>
<comment type="caution">
    <text evidence="9">The sequence shown here is derived from an EMBL/GenBank/DDBJ whole genome shotgun (WGS) entry which is preliminary data.</text>
</comment>
<dbReference type="PANTHER" id="PTHR43380:SF1">
    <property type="entry name" value="2-OXOISOVALERATE DEHYDROGENASE SUBUNIT ALPHA, MITOCHONDRIAL"/>
    <property type="match status" value="1"/>
</dbReference>
<accession>A0ABP9LUQ3</accession>
<evidence type="ECO:0000256" key="6">
    <source>
        <dbReference type="SAM" id="MobiDB-lite"/>
    </source>
</evidence>
<reference evidence="10" key="1">
    <citation type="journal article" date="2019" name="Int. J. Syst. Evol. Microbiol.">
        <title>The Global Catalogue of Microorganisms (GCM) 10K type strain sequencing project: providing services to taxonomists for standard genome sequencing and annotation.</title>
        <authorList>
            <consortium name="The Broad Institute Genomics Platform"/>
            <consortium name="The Broad Institute Genome Sequencing Center for Infectious Disease"/>
            <person name="Wu L."/>
            <person name="Ma J."/>
        </authorList>
    </citation>
    <scope>NUCLEOTIDE SEQUENCE [LARGE SCALE GENOMIC DNA]</scope>
    <source>
        <strain evidence="10">JCM 18423</strain>
    </source>
</reference>
<keyword evidence="5" id="KW-0175">Coiled coil</keyword>